<dbReference type="InterPro" id="IPR005368">
    <property type="entry name" value="UPF0175"/>
</dbReference>
<comment type="similarity">
    <text evidence="1">Belongs to the UPF0175 family.</text>
</comment>
<dbReference type="KEGG" id="mvz:myaer102_43060"/>
<dbReference type="Proteomes" id="UP000278152">
    <property type="component" value="Chromosome"/>
</dbReference>
<accession>A0A3G9JMK8</accession>
<reference evidence="2 3" key="1">
    <citation type="submission" date="2018-11" db="EMBL/GenBank/DDBJ databases">
        <title>Complete genome sequence of Microcystis aeruginosa NIES-102.</title>
        <authorList>
            <person name="Yamaguchi H."/>
            <person name="Suzuki S."/>
            <person name="Kawachi M."/>
        </authorList>
    </citation>
    <scope>NUCLEOTIDE SEQUENCE [LARGE SCALE GENOMIC DNA]</scope>
    <source>
        <strain evidence="2 3">NIES-102</strain>
    </source>
</reference>
<protein>
    <submittedName>
        <fullName evidence="2">Uncharacterized protein</fullName>
    </submittedName>
</protein>
<dbReference type="PANTHER" id="PTHR37525">
    <property type="entry name" value="UPF0175 PROTEIN SSL1255"/>
    <property type="match status" value="1"/>
</dbReference>
<dbReference type="EMBL" id="AP019314">
    <property type="protein sequence ID" value="BBH41686.1"/>
    <property type="molecule type" value="Genomic_DNA"/>
</dbReference>
<dbReference type="PANTHER" id="PTHR37525:SF1">
    <property type="entry name" value="UPF0175 PROTEIN SSL1255"/>
    <property type="match status" value="1"/>
</dbReference>
<proteinExistence type="inferred from homology"/>
<gene>
    <name evidence="2" type="ORF">myaer102_43060</name>
</gene>
<dbReference type="AlphaFoldDB" id="A0A3G9JMK8"/>
<evidence type="ECO:0000313" key="3">
    <source>
        <dbReference type="Proteomes" id="UP000278152"/>
    </source>
</evidence>
<evidence type="ECO:0000256" key="1">
    <source>
        <dbReference type="ARBA" id="ARBA00005651"/>
    </source>
</evidence>
<organism evidence="2 3">
    <name type="scientific">Microcystis viridis NIES-102</name>
    <dbReference type="NCBI Taxonomy" id="213615"/>
    <lineage>
        <taxon>Bacteria</taxon>
        <taxon>Bacillati</taxon>
        <taxon>Cyanobacteriota</taxon>
        <taxon>Cyanophyceae</taxon>
        <taxon>Oscillatoriophycideae</taxon>
        <taxon>Chroococcales</taxon>
        <taxon>Microcystaceae</taxon>
        <taxon>Microcystis</taxon>
    </lineage>
</organism>
<dbReference type="InterPro" id="IPR052264">
    <property type="entry name" value="UPF0175_domain"/>
</dbReference>
<dbReference type="Pfam" id="PF03683">
    <property type="entry name" value="UPF0175"/>
    <property type="match status" value="1"/>
</dbReference>
<name>A0A3G9JMK8_MICVR</name>
<evidence type="ECO:0000313" key="2">
    <source>
        <dbReference type="EMBL" id="BBH41686.1"/>
    </source>
</evidence>
<sequence>MREDVLMKITLNLPDNLSQAETFNQGDWLREIAIALFQQERISLSRASKIAGMEVMDFQKLLADRGICVHYDVEDFEQDVQHLRDRGWL</sequence>